<evidence type="ECO:0000313" key="3">
    <source>
        <dbReference type="Proteomes" id="UP000324800"/>
    </source>
</evidence>
<dbReference type="Proteomes" id="UP000324800">
    <property type="component" value="Unassembled WGS sequence"/>
</dbReference>
<dbReference type="AlphaFoldDB" id="A0A5J4TLE4"/>
<protein>
    <recommendedName>
        <fullName evidence="4">Reverse transcriptase domain-containing protein</fullName>
    </recommendedName>
</protein>
<reference evidence="2 3" key="1">
    <citation type="submission" date="2019-03" db="EMBL/GenBank/DDBJ databases">
        <title>Single cell metagenomics reveals metabolic interactions within the superorganism composed of flagellate Streblomastix strix and complex community of Bacteroidetes bacteria on its surface.</title>
        <authorList>
            <person name="Treitli S.C."/>
            <person name="Kolisko M."/>
            <person name="Husnik F."/>
            <person name="Keeling P."/>
            <person name="Hampl V."/>
        </authorList>
    </citation>
    <scope>NUCLEOTIDE SEQUENCE [LARGE SCALE GENOMIC DNA]</scope>
    <source>
        <strain evidence="2">ST1C</strain>
    </source>
</reference>
<sequence>MKIEIKIINYVDGIYLLHWNKDYMKNMIQYVIDTLKYFEFTINSEKSETEPQQMDKDRIRENSKTESQISKKAKLFKTTIQKKFTLPEHNEPTESISCMTERMEYIDDNEDDCNTRYKFVDCKIQSKHSSTINIDTTTNDNDNRCSTQWMWFNVREGSGKDSNSS</sequence>
<dbReference type="EMBL" id="SNRW01028729">
    <property type="protein sequence ID" value="KAA6359214.1"/>
    <property type="molecule type" value="Genomic_DNA"/>
</dbReference>
<feature type="region of interest" description="Disordered" evidence="1">
    <location>
        <begin position="46"/>
        <end position="69"/>
    </location>
</feature>
<accession>A0A5J4TLE4</accession>
<proteinExistence type="predicted"/>
<evidence type="ECO:0000256" key="1">
    <source>
        <dbReference type="SAM" id="MobiDB-lite"/>
    </source>
</evidence>
<gene>
    <name evidence="2" type="ORF">EZS28_045260</name>
</gene>
<evidence type="ECO:0000313" key="2">
    <source>
        <dbReference type="EMBL" id="KAA6359214.1"/>
    </source>
</evidence>
<comment type="caution">
    <text evidence="2">The sequence shown here is derived from an EMBL/GenBank/DDBJ whole genome shotgun (WGS) entry which is preliminary data.</text>
</comment>
<name>A0A5J4TLE4_9EUKA</name>
<organism evidence="2 3">
    <name type="scientific">Streblomastix strix</name>
    <dbReference type="NCBI Taxonomy" id="222440"/>
    <lineage>
        <taxon>Eukaryota</taxon>
        <taxon>Metamonada</taxon>
        <taxon>Preaxostyla</taxon>
        <taxon>Oxymonadida</taxon>
        <taxon>Streblomastigidae</taxon>
        <taxon>Streblomastix</taxon>
    </lineage>
</organism>
<evidence type="ECO:0008006" key="4">
    <source>
        <dbReference type="Google" id="ProtNLM"/>
    </source>
</evidence>
<feature type="compositionally biased region" description="Basic and acidic residues" evidence="1">
    <location>
        <begin position="46"/>
        <end position="64"/>
    </location>
</feature>